<evidence type="ECO:0000313" key="2">
    <source>
        <dbReference type="Proteomes" id="UP000309997"/>
    </source>
</evidence>
<keyword evidence="2" id="KW-1185">Reference proteome</keyword>
<proteinExistence type="predicted"/>
<gene>
    <name evidence="1" type="ORF">D5086_020372</name>
</gene>
<sequence>MAVKITADLSFPEVGLPSSPFSGQRRLNANSKRGKVSVIRAIQIQEEAAAAGPTPTRYQARRTRRPQNIEGDFFVDHTCIDCDTCRWMAPQVFTRIGEMSAVFKQPTSGEERLKALQALLSCPTSSIHTEKPASDILQAQKTFPTPIDQQRIPGVYHCGYHSEKSYGAASFLIVHPEGNIIIDSPRYTERLARDIEMLGGARYMFLTHEDDVADHRKWSERLSCDRILHSGDVDNSTADVETKLQGSGPWNLGRDVQLIHTPGHTEGSVCLFYKPLKILFTGDHLLMTETGLSICERYNKCSVPMQIDSVLKLLEIDFNWIIPGHGRRVEFKDREEKDSILKAFVEENYSQCGFTGLYQCLQKTVSFLDFSPPWDFSQSSFQLAMVDFPRTHDGVNDKTENFVNFVHDSLLRQCPQRLPLRSETIIRPSLREICLRCIKGGDDITNLVSCCSSIEKFIRNWCSQNKNRHTRSPNISLSLLDDGVHVDLTAGKKNLEVGKLSSPSLTKRACKDLTSKLLSLFLQCSVSMSSSLGLEDLQKPPFKDWRKPPLILQTYAASTTACLRL</sequence>
<dbReference type="Proteomes" id="UP000309997">
    <property type="component" value="Unassembled WGS sequence"/>
</dbReference>
<accession>A0ACC4BLG6</accession>
<reference evidence="1 2" key="1">
    <citation type="journal article" date="2024" name="Plant Biotechnol. J.">
        <title>Genome and CRISPR/Cas9 system of a widespread forest tree (Populus alba) in the world.</title>
        <authorList>
            <person name="Liu Y.J."/>
            <person name="Jiang P.F."/>
            <person name="Han X.M."/>
            <person name="Li X.Y."/>
            <person name="Wang H.M."/>
            <person name="Wang Y.J."/>
            <person name="Wang X.X."/>
            <person name="Zeng Q.Y."/>
        </authorList>
    </citation>
    <scope>NUCLEOTIDE SEQUENCE [LARGE SCALE GENOMIC DNA]</scope>
    <source>
        <strain evidence="2">cv. PAL-ZL1</strain>
    </source>
</reference>
<name>A0ACC4BLG6_POPAL</name>
<comment type="caution">
    <text evidence="1">The sequence shown here is derived from an EMBL/GenBank/DDBJ whole genome shotgun (WGS) entry which is preliminary data.</text>
</comment>
<evidence type="ECO:0000313" key="1">
    <source>
        <dbReference type="EMBL" id="KAL3578868.1"/>
    </source>
</evidence>
<protein>
    <submittedName>
        <fullName evidence="1">Uncharacterized protein</fullName>
    </submittedName>
</protein>
<organism evidence="1 2">
    <name type="scientific">Populus alba</name>
    <name type="common">White poplar</name>
    <dbReference type="NCBI Taxonomy" id="43335"/>
    <lineage>
        <taxon>Eukaryota</taxon>
        <taxon>Viridiplantae</taxon>
        <taxon>Streptophyta</taxon>
        <taxon>Embryophyta</taxon>
        <taxon>Tracheophyta</taxon>
        <taxon>Spermatophyta</taxon>
        <taxon>Magnoliopsida</taxon>
        <taxon>eudicotyledons</taxon>
        <taxon>Gunneridae</taxon>
        <taxon>Pentapetalae</taxon>
        <taxon>rosids</taxon>
        <taxon>fabids</taxon>
        <taxon>Malpighiales</taxon>
        <taxon>Salicaceae</taxon>
        <taxon>Saliceae</taxon>
        <taxon>Populus</taxon>
    </lineage>
</organism>
<dbReference type="EMBL" id="RCHU02000010">
    <property type="protein sequence ID" value="KAL3578868.1"/>
    <property type="molecule type" value="Genomic_DNA"/>
</dbReference>